<comment type="caution">
    <text evidence="1">The sequence shown here is derived from an EMBL/GenBank/DDBJ whole genome shotgun (WGS) entry which is preliminary data.</text>
</comment>
<evidence type="ECO:0000313" key="2">
    <source>
        <dbReference type="Proteomes" id="UP001163321"/>
    </source>
</evidence>
<evidence type="ECO:0000313" key="1">
    <source>
        <dbReference type="EMBL" id="KAI9918832.1"/>
    </source>
</evidence>
<keyword evidence="2" id="KW-1185">Reference proteome</keyword>
<organism evidence="1 2">
    <name type="scientific">Peronosclerospora sorghi</name>
    <dbReference type="NCBI Taxonomy" id="230839"/>
    <lineage>
        <taxon>Eukaryota</taxon>
        <taxon>Sar</taxon>
        <taxon>Stramenopiles</taxon>
        <taxon>Oomycota</taxon>
        <taxon>Peronosporomycetes</taxon>
        <taxon>Peronosporales</taxon>
        <taxon>Peronosporaceae</taxon>
        <taxon>Peronosclerospora</taxon>
    </lineage>
</organism>
<proteinExistence type="predicted"/>
<protein>
    <submittedName>
        <fullName evidence="1">Uncharacterized protein</fullName>
    </submittedName>
</protein>
<reference evidence="1 2" key="1">
    <citation type="journal article" date="2022" name="bioRxiv">
        <title>The genome of the oomycete Peronosclerospora sorghi, a cosmopolitan pathogen of maize and sorghum, is inflated with dispersed pseudogenes.</title>
        <authorList>
            <person name="Fletcher K."/>
            <person name="Martin F."/>
            <person name="Isakeit T."/>
            <person name="Cavanaugh K."/>
            <person name="Magill C."/>
            <person name="Michelmore R."/>
        </authorList>
    </citation>
    <scope>NUCLEOTIDE SEQUENCE [LARGE SCALE GENOMIC DNA]</scope>
    <source>
        <strain evidence="1">P6</strain>
    </source>
</reference>
<sequence length="130" mass="14912">MTRTAVANVLFPSTSLTSERIRLTRPVFRLHAPEEVIHARRPFAIVDPVMVRDHHRSPVRLEINASFILWLQNPRCGTVTEFTLAQPLNSSDFSRNLVSLVLPPYHLIHYAEQRKQQSACDDIDLSVFSH</sequence>
<dbReference type="Proteomes" id="UP001163321">
    <property type="component" value="Chromosome 12"/>
</dbReference>
<dbReference type="EMBL" id="CM047591">
    <property type="protein sequence ID" value="KAI9918832.1"/>
    <property type="molecule type" value="Genomic_DNA"/>
</dbReference>
<gene>
    <name evidence="1" type="ORF">PsorP6_012281</name>
</gene>
<name>A0ACC0WJ88_9STRA</name>
<accession>A0ACC0WJ88</accession>